<dbReference type="RefSeq" id="WP_128219160.1">
    <property type="nucleotide sequence ID" value="NZ_CP034929.1"/>
</dbReference>
<dbReference type="Proteomes" id="UP001596098">
    <property type="component" value="Unassembled WGS sequence"/>
</dbReference>
<name>A0ABW1R005_9ACTN</name>
<organism evidence="2 3">
    <name type="scientific">Nocardioides yefusunii</name>
    <dbReference type="NCBI Taxonomy" id="2500546"/>
    <lineage>
        <taxon>Bacteria</taxon>
        <taxon>Bacillati</taxon>
        <taxon>Actinomycetota</taxon>
        <taxon>Actinomycetes</taxon>
        <taxon>Propionibacteriales</taxon>
        <taxon>Nocardioidaceae</taxon>
        <taxon>Nocardioides</taxon>
    </lineage>
</organism>
<sequence>MRSLSVMVSSSVPVGVRGALNQWMVEVLPGVYVGRLTARVRELLWESLVDALLGEEKPYAALITQAPTEQGYLARTVGDHRYALTDFDGLQLVTVARNWSDPESRAPAGLRQDSAAPDPW</sequence>
<dbReference type="Pfam" id="PF09707">
    <property type="entry name" value="Cas_Cas2CT1978"/>
    <property type="match status" value="1"/>
</dbReference>
<accession>A0ABW1R005</accession>
<evidence type="ECO:0000256" key="1">
    <source>
        <dbReference type="SAM" id="MobiDB-lite"/>
    </source>
</evidence>
<keyword evidence="3" id="KW-1185">Reference proteome</keyword>
<feature type="region of interest" description="Disordered" evidence="1">
    <location>
        <begin position="101"/>
        <end position="120"/>
    </location>
</feature>
<evidence type="ECO:0000313" key="3">
    <source>
        <dbReference type="Proteomes" id="UP001596098"/>
    </source>
</evidence>
<dbReference type="EMBL" id="JBHSQI010000009">
    <property type="protein sequence ID" value="MFC6154793.1"/>
    <property type="molecule type" value="Genomic_DNA"/>
</dbReference>
<dbReference type="InterPro" id="IPR010152">
    <property type="entry name" value="CRISPR-assoc_prot_Cas2_sub"/>
</dbReference>
<reference evidence="3" key="1">
    <citation type="journal article" date="2019" name="Int. J. Syst. Evol. Microbiol.">
        <title>The Global Catalogue of Microorganisms (GCM) 10K type strain sequencing project: providing services to taxonomists for standard genome sequencing and annotation.</title>
        <authorList>
            <consortium name="The Broad Institute Genomics Platform"/>
            <consortium name="The Broad Institute Genome Sequencing Center for Infectious Disease"/>
            <person name="Wu L."/>
            <person name="Ma J."/>
        </authorList>
    </citation>
    <scope>NUCLEOTIDE SEQUENCE [LARGE SCALE GENOMIC DNA]</scope>
    <source>
        <strain evidence="3">DFY28</strain>
    </source>
</reference>
<dbReference type="Gene3D" id="3.30.70.240">
    <property type="match status" value="1"/>
</dbReference>
<evidence type="ECO:0000313" key="2">
    <source>
        <dbReference type="EMBL" id="MFC6154793.1"/>
    </source>
</evidence>
<gene>
    <name evidence="2" type="primary">cas2e</name>
    <name evidence="2" type="ORF">ACFPWU_14080</name>
</gene>
<proteinExistence type="predicted"/>
<dbReference type="NCBIfam" id="TIGR01873">
    <property type="entry name" value="cas_CT1978"/>
    <property type="match status" value="1"/>
</dbReference>
<protein>
    <submittedName>
        <fullName evidence="2">Type I-E CRISPR-associated endoribonuclease Cas2e</fullName>
    </submittedName>
</protein>
<comment type="caution">
    <text evidence="2">The sequence shown here is derived from an EMBL/GenBank/DDBJ whole genome shotgun (WGS) entry which is preliminary data.</text>
</comment>
<dbReference type="CDD" id="cd09755">
    <property type="entry name" value="Cas2_I-E"/>
    <property type="match status" value="1"/>
</dbReference>